<accession>A0A228HP74</accession>
<dbReference type="OrthoDB" id="9784823at2"/>
<keyword evidence="3" id="KW-0540">Nuclease</keyword>
<name>A0A228HP74_9BURK</name>
<gene>
    <name evidence="3" type="ORF">CFB84_41615</name>
</gene>
<dbReference type="Proteomes" id="UP000214600">
    <property type="component" value="Unassembled WGS sequence"/>
</dbReference>
<dbReference type="EMBL" id="NKFA01000042">
    <property type="protein sequence ID" value="OXI31898.1"/>
    <property type="molecule type" value="Genomic_DNA"/>
</dbReference>
<protein>
    <submittedName>
        <fullName evidence="3">Type I restriction endonuclease subunit M</fullName>
    </submittedName>
</protein>
<dbReference type="GO" id="GO:0004519">
    <property type="term" value="F:endonuclease activity"/>
    <property type="evidence" value="ECO:0007669"/>
    <property type="project" value="UniProtKB-KW"/>
</dbReference>
<dbReference type="RefSeq" id="WP_059888796.1">
    <property type="nucleotide sequence ID" value="NZ_CP091649.1"/>
</dbReference>
<dbReference type="PRINTS" id="PR00507">
    <property type="entry name" value="N12N6MTFRASE"/>
</dbReference>
<feature type="domain" description="DNA methylase adenine-specific" evidence="2">
    <location>
        <begin position="127"/>
        <end position="229"/>
    </location>
</feature>
<dbReference type="AlphaFoldDB" id="A0A228HP74"/>
<evidence type="ECO:0000256" key="1">
    <source>
        <dbReference type="ARBA" id="ARBA00006594"/>
    </source>
</evidence>
<proteinExistence type="inferred from homology"/>
<keyword evidence="3" id="KW-0378">Hydrolase</keyword>
<evidence type="ECO:0000313" key="3">
    <source>
        <dbReference type="EMBL" id="OXI31898.1"/>
    </source>
</evidence>
<evidence type="ECO:0000259" key="2">
    <source>
        <dbReference type="Pfam" id="PF02384"/>
    </source>
</evidence>
<sequence>MSRKSAERKHDQTADPYQREFVQMIKAFSYGQHTHTVFADFVELAALSISNSVDRTQFEAREKRYMEIVGKYEREDVERFPRMLGALTLSFEHRTQVSEKAGAHAVPVFDGMTDVLGETYMMLELGNARAGQFFTPYHVSRLMAMLTTGDGQPHIQQHGFLRMQEPACGAGGMVVATAESLAAAGHNYQQTMHATCVDIDPVCVHMTYLQLSLLHIPAIVVHGNTLTGEVWGVWYTPAHIMGGWRWKLRRRERELATAALAIEASTADTPLAEDVSEPEPVDIEALESAGSWPLVGDDVDVAVIEPGVIAARTSDRGTISDLFEDAVEQTSPAAIFAAIDQMTLF</sequence>
<reference evidence="3 4" key="2">
    <citation type="submission" date="2017-08" db="EMBL/GenBank/DDBJ databases">
        <title>WGS of novel Burkholderia cepaca complex species.</title>
        <authorList>
            <person name="Lipuma J."/>
            <person name="Spilker T."/>
        </authorList>
    </citation>
    <scope>NUCLEOTIDE SEQUENCE [LARGE SCALE GENOMIC DNA]</scope>
    <source>
        <strain evidence="3 4">AU17325</strain>
    </source>
</reference>
<organism evidence="3 4">
    <name type="scientific">Burkholderia aenigmatica</name>
    <dbReference type="NCBI Taxonomy" id="2015348"/>
    <lineage>
        <taxon>Bacteria</taxon>
        <taxon>Pseudomonadati</taxon>
        <taxon>Pseudomonadota</taxon>
        <taxon>Betaproteobacteria</taxon>
        <taxon>Burkholderiales</taxon>
        <taxon>Burkholderiaceae</taxon>
        <taxon>Burkholderia</taxon>
        <taxon>Burkholderia cepacia complex</taxon>
    </lineage>
</organism>
<keyword evidence="3" id="KW-0255">Endonuclease</keyword>
<dbReference type="Gene3D" id="3.40.50.150">
    <property type="entry name" value="Vaccinia Virus protein VP39"/>
    <property type="match status" value="1"/>
</dbReference>
<dbReference type="Pfam" id="PF02384">
    <property type="entry name" value="N6_Mtase"/>
    <property type="match status" value="1"/>
</dbReference>
<comment type="caution">
    <text evidence="3">The sequence shown here is derived from an EMBL/GenBank/DDBJ whole genome shotgun (WGS) entry which is preliminary data.</text>
</comment>
<dbReference type="InterPro" id="IPR003356">
    <property type="entry name" value="DNA_methylase_A-5"/>
</dbReference>
<reference evidence="4" key="1">
    <citation type="submission" date="2017-06" db="EMBL/GenBank/DDBJ databases">
        <authorList>
            <person name="LiPuma J."/>
            <person name="Spilker T."/>
        </authorList>
    </citation>
    <scope>NUCLEOTIDE SEQUENCE [LARGE SCALE GENOMIC DNA]</scope>
    <source>
        <strain evidence="4">AU17325</strain>
    </source>
</reference>
<dbReference type="InterPro" id="IPR029063">
    <property type="entry name" value="SAM-dependent_MTases_sf"/>
</dbReference>
<comment type="similarity">
    <text evidence="1">Belongs to the N(4)/N(6)-methyltransferase family.</text>
</comment>
<dbReference type="GO" id="GO:0008170">
    <property type="term" value="F:N-methyltransferase activity"/>
    <property type="evidence" value="ECO:0007669"/>
    <property type="project" value="InterPro"/>
</dbReference>
<dbReference type="SUPFAM" id="SSF53335">
    <property type="entry name" value="S-adenosyl-L-methionine-dependent methyltransferases"/>
    <property type="match status" value="1"/>
</dbReference>
<dbReference type="GO" id="GO:0003677">
    <property type="term" value="F:DNA binding"/>
    <property type="evidence" value="ECO:0007669"/>
    <property type="project" value="InterPro"/>
</dbReference>
<evidence type="ECO:0000313" key="4">
    <source>
        <dbReference type="Proteomes" id="UP000214600"/>
    </source>
</evidence>